<dbReference type="GO" id="GO:0004805">
    <property type="term" value="F:trehalose-phosphatase activity"/>
    <property type="evidence" value="ECO:0007669"/>
    <property type="project" value="UniProtKB-EC"/>
</dbReference>
<comment type="function">
    <text evidence="4">Removes the phosphate from trehalose 6-phosphate to produce free trehalose.</text>
</comment>
<feature type="non-terminal residue" evidence="5">
    <location>
        <position position="1"/>
    </location>
</feature>
<dbReference type="Gene3D" id="3.30.70.1020">
    <property type="entry name" value="Trehalose-6-phosphate phosphatase related protein, domain 2"/>
    <property type="match status" value="1"/>
</dbReference>
<dbReference type="Pfam" id="PF02358">
    <property type="entry name" value="Trehalose_PPase"/>
    <property type="match status" value="1"/>
</dbReference>
<comment type="cofactor">
    <cofactor evidence="4">
        <name>Mg(2+)</name>
        <dbReference type="ChEBI" id="CHEBI:18420"/>
    </cofactor>
</comment>
<evidence type="ECO:0000313" key="6">
    <source>
        <dbReference type="Proteomes" id="UP000885680"/>
    </source>
</evidence>
<dbReference type="Gene3D" id="3.40.50.1000">
    <property type="entry name" value="HAD superfamily/HAD-like"/>
    <property type="match status" value="2"/>
</dbReference>
<sequence>LAAAKALGVPPKRAAVFEDAISGVQAGRAGDFGVVVGVDRAGQAAALREAGADIVVADLFDLHLLPIAAITSKEGDALPRILDRPDDLEQLLHGRVAVVFLDYDGTLTPIVARPDLALLSDDMRAAVKTLADLCTVAIISGRDRADVERLVGLEELIYAGSHGLDISGPSGLTVQHEQDVVFARAVTRAADSLRLALAPIKGALVEPKRFAVAVHYRQVAESDLPLVEAAVDQALKETPELRKADGKKVFELRPRLDWDKGKAVLWLLKALGLDHPEVLPFYLGDDTTDEDAFTALADRGVGIVIGHPAHKTAARFRLDQPADVQRFLRSLATTLEGQHDGR</sequence>
<comment type="catalytic activity">
    <reaction evidence="4">
        <text>alpha,alpha-trehalose 6-phosphate + H2O = alpha,alpha-trehalose + phosphate</text>
        <dbReference type="Rhea" id="RHEA:23420"/>
        <dbReference type="ChEBI" id="CHEBI:15377"/>
        <dbReference type="ChEBI" id="CHEBI:16551"/>
        <dbReference type="ChEBI" id="CHEBI:43474"/>
        <dbReference type="ChEBI" id="CHEBI:58429"/>
        <dbReference type="EC" id="3.1.3.12"/>
    </reaction>
</comment>
<dbReference type="InterPro" id="IPR023214">
    <property type="entry name" value="HAD_sf"/>
</dbReference>
<organism evidence="5 6">
    <name type="scientific">Aurantimonas coralicida</name>
    <dbReference type="NCBI Taxonomy" id="182270"/>
    <lineage>
        <taxon>Bacteria</taxon>
        <taxon>Pseudomonadati</taxon>
        <taxon>Pseudomonadota</taxon>
        <taxon>Alphaproteobacteria</taxon>
        <taxon>Hyphomicrobiales</taxon>
        <taxon>Aurantimonadaceae</taxon>
        <taxon>Aurantimonas</taxon>
    </lineage>
</organism>
<dbReference type="InterPro" id="IPR044651">
    <property type="entry name" value="OTSB-like"/>
</dbReference>
<comment type="similarity">
    <text evidence="2 4">Belongs to the trehalose phosphatase family.</text>
</comment>
<dbReference type="PANTHER" id="PTHR43768">
    <property type="entry name" value="TREHALOSE 6-PHOSPHATE PHOSPHATASE"/>
    <property type="match status" value="1"/>
</dbReference>
<keyword evidence="4" id="KW-0479">Metal-binding</keyword>
<evidence type="ECO:0000313" key="5">
    <source>
        <dbReference type="EMBL" id="HET99419.1"/>
    </source>
</evidence>
<dbReference type="PANTHER" id="PTHR43768:SF3">
    <property type="entry name" value="TREHALOSE 6-PHOSPHATE PHOSPHATASE"/>
    <property type="match status" value="1"/>
</dbReference>
<dbReference type="NCBIfam" id="TIGR01484">
    <property type="entry name" value="HAD-SF-IIB"/>
    <property type="match status" value="1"/>
</dbReference>
<dbReference type="InterPro" id="IPR036412">
    <property type="entry name" value="HAD-like_sf"/>
</dbReference>
<gene>
    <name evidence="5" type="primary">otsB</name>
    <name evidence="5" type="ORF">ENH89_03385</name>
</gene>
<proteinExistence type="inferred from homology"/>
<dbReference type="GO" id="GO:0005992">
    <property type="term" value="P:trehalose biosynthetic process"/>
    <property type="evidence" value="ECO:0007669"/>
    <property type="project" value="InterPro"/>
</dbReference>
<dbReference type="EMBL" id="DRGN01000049">
    <property type="protein sequence ID" value="HET99419.1"/>
    <property type="molecule type" value="Genomic_DNA"/>
</dbReference>
<dbReference type="CDD" id="cd01627">
    <property type="entry name" value="HAD_TPP"/>
    <property type="match status" value="1"/>
</dbReference>
<evidence type="ECO:0000256" key="4">
    <source>
        <dbReference type="RuleBase" id="RU361117"/>
    </source>
</evidence>
<name>A0A9C9NCC2_9HYPH</name>
<dbReference type="EC" id="3.1.3.12" evidence="4"/>
<evidence type="ECO:0000256" key="3">
    <source>
        <dbReference type="ARBA" id="ARBA00022801"/>
    </source>
</evidence>
<dbReference type="SUPFAM" id="SSF56784">
    <property type="entry name" value="HAD-like"/>
    <property type="match status" value="2"/>
</dbReference>
<evidence type="ECO:0000256" key="1">
    <source>
        <dbReference type="ARBA" id="ARBA00005199"/>
    </source>
</evidence>
<accession>A0A9C9NCC2</accession>
<keyword evidence="3 4" id="KW-0378">Hydrolase</keyword>
<dbReference type="Proteomes" id="UP000885680">
    <property type="component" value="Unassembled WGS sequence"/>
</dbReference>
<comment type="pathway">
    <text evidence="1 4">Glycan biosynthesis; trehalose biosynthesis.</text>
</comment>
<evidence type="ECO:0000256" key="2">
    <source>
        <dbReference type="ARBA" id="ARBA00008770"/>
    </source>
</evidence>
<dbReference type="GO" id="GO:0046872">
    <property type="term" value="F:metal ion binding"/>
    <property type="evidence" value="ECO:0007669"/>
    <property type="project" value="UniProtKB-KW"/>
</dbReference>
<reference evidence="5" key="1">
    <citation type="journal article" date="2020" name="mSystems">
        <title>Genome- and Community-Level Interaction Insights into Carbon Utilization and Element Cycling Functions of Hydrothermarchaeota in Hydrothermal Sediment.</title>
        <authorList>
            <person name="Zhou Z."/>
            <person name="Liu Y."/>
            <person name="Xu W."/>
            <person name="Pan J."/>
            <person name="Luo Z.H."/>
            <person name="Li M."/>
        </authorList>
    </citation>
    <scope>NUCLEOTIDE SEQUENCE</scope>
    <source>
        <strain evidence="5">HyVt-347</strain>
    </source>
</reference>
<protein>
    <recommendedName>
        <fullName evidence="4">Trehalose 6-phosphate phosphatase</fullName>
        <ecNumber evidence="4">3.1.3.12</ecNumber>
    </recommendedName>
</protein>
<dbReference type="InterPro" id="IPR006379">
    <property type="entry name" value="HAD-SF_hydro_IIB"/>
</dbReference>
<dbReference type="AlphaFoldDB" id="A0A9C9NCC2"/>
<dbReference type="NCBIfam" id="TIGR00685">
    <property type="entry name" value="T6PP"/>
    <property type="match status" value="1"/>
</dbReference>
<comment type="caution">
    <text evidence="5">The sequence shown here is derived from an EMBL/GenBank/DDBJ whole genome shotgun (WGS) entry which is preliminary data.</text>
</comment>
<dbReference type="InterPro" id="IPR003337">
    <property type="entry name" value="Trehalose_PPase"/>
</dbReference>
<keyword evidence="4" id="KW-0460">Magnesium</keyword>